<evidence type="ECO:0000259" key="2">
    <source>
        <dbReference type="Pfam" id="PF01266"/>
    </source>
</evidence>
<dbReference type="Pfam" id="PF01266">
    <property type="entry name" value="DAO"/>
    <property type="match status" value="1"/>
</dbReference>
<evidence type="ECO:0000313" key="3">
    <source>
        <dbReference type="EMBL" id="MBS0028856.1"/>
    </source>
</evidence>
<dbReference type="SUPFAM" id="SSF51905">
    <property type="entry name" value="FAD/NAD(P)-binding domain"/>
    <property type="match status" value="1"/>
</dbReference>
<feature type="domain" description="FAD dependent oxidoreductase" evidence="2">
    <location>
        <begin position="3"/>
        <end position="395"/>
    </location>
</feature>
<dbReference type="SUPFAM" id="SSF54373">
    <property type="entry name" value="FAD-linked reductases, C-terminal domain"/>
    <property type="match status" value="1"/>
</dbReference>
<organism evidence="3 4">
    <name type="scientific">Chitinophaga hostae</name>
    <dbReference type="NCBI Taxonomy" id="2831022"/>
    <lineage>
        <taxon>Bacteria</taxon>
        <taxon>Pseudomonadati</taxon>
        <taxon>Bacteroidota</taxon>
        <taxon>Chitinophagia</taxon>
        <taxon>Chitinophagales</taxon>
        <taxon>Chitinophagaceae</taxon>
        <taxon>Chitinophaga</taxon>
    </lineage>
</organism>
<name>A0ABS5J0V7_9BACT</name>
<dbReference type="Proteomes" id="UP000676386">
    <property type="component" value="Unassembled WGS sequence"/>
</dbReference>
<reference evidence="3 4" key="1">
    <citation type="submission" date="2021-04" db="EMBL/GenBank/DDBJ databases">
        <title>Chitinophaga sp. nov., isolated from the rhizosphere soil.</title>
        <authorList>
            <person name="He S."/>
        </authorList>
    </citation>
    <scope>NUCLEOTIDE SEQUENCE [LARGE SCALE GENOMIC DNA]</scope>
    <source>
        <strain evidence="3 4">2R12</strain>
    </source>
</reference>
<comment type="caution">
    <text evidence="3">The sequence shown here is derived from an EMBL/GenBank/DDBJ whole genome shotgun (WGS) entry which is preliminary data.</text>
</comment>
<dbReference type="Gene3D" id="3.30.9.10">
    <property type="entry name" value="D-Amino Acid Oxidase, subunit A, domain 2"/>
    <property type="match status" value="1"/>
</dbReference>
<dbReference type="PANTHER" id="PTHR13847">
    <property type="entry name" value="SARCOSINE DEHYDROGENASE-RELATED"/>
    <property type="match status" value="1"/>
</dbReference>
<keyword evidence="4" id="KW-1185">Reference proteome</keyword>
<dbReference type="PANTHER" id="PTHR13847:SF289">
    <property type="entry name" value="GLYCINE OXIDASE"/>
    <property type="match status" value="1"/>
</dbReference>
<evidence type="ECO:0000313" key="4">
    <source>
        <dbReference type="Proteomes" id="UP000676386"/>
    </source>
</evidence>
<evidence type="ECO:0000256" key="1">
    <source>
        <dbReference type="ARBA" id="ARBA00023002"/>
    </source>
</evidence>
<dbReference type="EMBL" id="JAGTXB010000007">
    <property type="protein sequence ID" value="MBS0028856.1"/>
    <property type="molecule type" value="Genomic_DNA"/>
</dbReference>
<dbReference type="Gene3D" id="3.50.50.60">
    <property type="entry name" value="FAD/NAD(P)-binding domain"/>
    <property type="match status" value="2"/>
</dbReference>
<proteinExistence type="predicted"/>
<protein>
    <submittedName>
        <fullName evidence="3">FAD-dependent oxidoreductase</fullName>
    </submittedName>
</protein>
<dbReference type="RefSeq" id="WP_211973959.1">
    <property type="nucleotide sequence ID" value="NZ_CBFHAM010000040.1"/>
</dbReference>
<accession>A0ABS5J0V7</accession>
<keyword evidence="1" id="KW-0560">Oxidoreductase</keyword>
<dbReference type="InterPro" id="IPR036188">
    <property type="entry name" value="FAD/NAD-bd_sf"/>
</dbReference>
<gene>
    <name evidence="3" type="ORF">KE626_16165</name>
</gene>
<dbReference type="InterPro" id="IPR006076">
    <property type="entry name" value="FAD-dep_OxRdtase"/>
</dbReference>
<sequence length="420" mass="45175">MKAIVIGGGIIGLCSAYYLQEGGWDVTIIDQGDFTNNCSYGNMGMIVPSHFVPLAAPGIVSQGIRWMFNSKSPFYVKPALNKQLISWGLKFMKNANAQHVAASALPLRDLNLFSRSLYADLAQKEGFSFGLERKGIIMYYKTAAVAEEETHLAKQANNMGLDAVVLDKAALRALEPQVEMDVLGGVHYRCDGHLYPNDLMQQLIAYLQQQQVQFIPGKAVTGIKTKGGKVISVTTGNEDHTADVFVLAAGSWTPAVARLAGNHVPMMPGKGYSVTLETPAVNLNIPAILCEARVALTPMGNRLRYGGTMELAPINDQVNMNRVAGIVDSIQRYFTNLPINMPDKKAVWSGCRPCSPDGLPYIGFMPGYNNLLLGAGHAMMGLSLGPATGKLLAELADHGATTSIDVGAFSPARKNARVGF</sequence>